<evidence type="ECO:0000313" key="6">
    <source>
        <dbReference type="Proteomes" id="UP001549307"/>
    </source>
</evidence>
<dbReference type="CDD" id="cd02440">
    <property type="entry name" value="AdoMet_MTases"/>
    <property type="match status" value="1"/>
</dbReference>
<evidence type="ECO:0000256" key="3">
    <source>
        <dbReference type="ARBA" id="ARBA00022691"/>
    </source>
</evidence>
<dbReference type="InterPro" id="IPR029063">
    <property type="entry name" value="SAM-dependent_MTases_sf"/>
</dbReference>
<dbReference type="EMBL" id="JBEPSN010000001">
    <property type="protein sequence ID" value="MET4538988.1"/>
    <property type="molecule type" value="Genomic_DNA"/>
</dbReference>
<dbReference type="SUPFAM" id="SSF53335">
    <property type="entry name" value="S-adenosyl-L-methionine-dependent methyltransferases"/>
    <property type="match status" value="1"/>
</dbReference>
<evidence type="ECO:0000259" key="4">
    <source>
        <dbReference type="Pfam" id="PF13649"/>
    </source>
</evidence>
<dbReference type="GO" id="GO:0008168">
    <property type="term" value="F:methyltransferase activity"/>
    <property type="evidence" value="ECO:0007669"/>
    <property type="project" value="UniProtKB-KW"/>
</dbReference>
<protein>
    <submittedName>
        <fullName evidence="5">2-polyprenyl-3-methyl-5-hydroxy-6-metoxy-1, 4-benzoquinol methylase</fullName>
    </submittedName>
</protein>
<keyword evidence="1 5" id="KW-0489">Methyltransferase</keyword>
<dbReference type="Pfam" id="PF13649">
    <property type="entry name" value="Methyltransf_25"/>
    <property type="match status" value="1"/>
</dbReference>
<sequence length="243" mass="26761">MSPWGSLRKRDLSSVEEMDRVDCDPERLTRTYARFPVVNSLLSGWHKTYRHMIRPVLAAKGSASLLDIGCGSGDVARSLAAWARKDGFRLTVTAVDPDPRAFAFASKLPAMEGVTYRQAHSSQLVAEGLVFDFVISNHILHHLDAGQIAGVLRDSVSLSRGLVLHNDLKRSNLSYLLFMAGFWPLGPGSYIWGDGLVSIKRSYTAEELASTVPASWRVEANGPWHHLLVHEERAASEPGAENV</sequence>
<gene>
    <name evidence="5" type="ORF">ABIE37_000743</name>
</gene>
<dbReference type="PANTHER" id="PTHR43464">
    <property type="entry name" value="METHYLTRANSFERASE"/>
    <property type="match status" value="1"/>
</dbReference>
<dbReference type="Gene3D" id="3.40.50.150">
    <property type="entry name" value="Vaccinia Virus protein VP39"/>
    <property type="match status" value="1"/>
</dbReference>
<organism evidence="5 6">
    <name type="scientific">Arthrobacter bambusae</name>
    <dbReference type="NCBI Taxonomy" id="1338426"/>
    <lineage>
        <taxon>Bacteria</taxon>
        <taxon>Bacillati</taxon>
        <taxon>Actinomycetota</taxon>
        <taxon>Actinomycetes</taxon>
        <taxon>Micrococcales</taxon>
        <taxon>Micrococcaceae</taxon>
        <taxon>Arthrobacter</taxon>
    </lineage>
</organism>
<evidence type="ECO:0000313" key="5">
    <source>
        <dbReference type="EMBL" id="MET4538988.1"/>
    </source>
</evidence>
<dbReference type="GeneID" id="92751708"/>
<name>A0ABV2P2K5_9MICC</name>
<proteinExistence type="predicted"/>
<dbReference type="RefSeq" id="WP_354226820.1">
    <property type="nucleotide sequence ID" value="NZ_JBEPSN010000001.1"/>
</dbReference>
<dbReference type="NCBIfam" id="NF004851">
    <property type="entry name" value="PRK06202.1"/>
    <property type="match status" value="1"/>
</dbReference>
<dbReference type="GO" id="GO:0032259">
    <property type="term" value="P:methylation"/>
    <property type="evidence" value="ECO:0007669"/>
    <property type="project" value="UniProtKB-KW"/>
</dbReference>
<dbReference type="InterPro" id="IPR041698">
    <property type="entry name" value="Methyltransf_25"/>
</dbReference>
<reference evidence="5 6" key="1">
    <citation type="submission" date="2024-06" db="EMBL/GenBank/DDBJ databases">
        <title>Sorghum-associated microbial communities from plants grown in Nebraska, USA.</title>
        <authorList>
            <person name="Schachtman D."/>
        </authorList>
    </citation>
    <scope>NUCLEOTIDE SEQUENCE [LARGE SCALE GENOMIC DNA]</scope>
    <source>
        <strain evidence="5 6">3552</strain>
    </source>
</reference>
<keyword evidence="3" id="KW-0949">S-adenosyl-L-methionine</keyword>
<dbReference type="PANTHER" id="PTHR43464:SF19">
    <property type="entry name" value="UBIQUINONE BIOSYNTHESIS O-METHYLTRANSFERASE, MITOCHONDRIAL"/>
    <property type="match status" value="1"/>
</dbReference>
<evidence type="ECO:0000256" key="2">
    <source>
        <dbReference type="ARBA" id="ARBA00022679"/>
    </source>
</evidence>
<accession>A0ABV2P2K5</accession>
<feature type="domain" description="Methyltransferase" evidence="4">
    <location>
        <begin position="66"/>
        <end position="154"/>
    </location>
</feature>
<evidence type="ECO:0000256" key="1">
    <source>
        <dbReference type="ARBA" id="ARBA00022603"/>
    </source>
</evidence>
<keyword evidence="2" id="KW-0808">Transferase</keyword>
<dbReference type="Proteomes" id="UP001549307">
    <property type="component" value="Unassembled WGS sequence"/>
</dbReference>
<keyword evidence="6" id="KW-1185">Reference proteome</keyword>
<comment type="caution">
    <text evidence="5">The sequence shown here is derived from an EMBL/GenBank/DDBJ whole genome shotgun (WGS) entry which is preliminary data.</text>
</comment>